<sequence>MQNIIFKLIFSTTLIIIFNYIKFVNCKLFFSGGPGFKGVFTGDKLYYLSFVDIDFFYVDLTGISLDNDTLVDQSKWIDLTEIKPKPDNLISDSPILGGKANDQIMFLNTDTDKATASSFDTTSKQWIINQNVKSLTQTSFISDSNGWVSDGKTGKAYTFGTISSGMTILDTINLSVGIGASTPNNLFTSKFPIYDKFVQVMIPNGQILYIGGSLNNQAQPMKSLLTYDSINDTWQMTNTAGAEPQERTKHTAVSTSDGRVIVFGGILNNVPALPQLAVLDTSKTPYTWSAPAEENPIGAFSDHAAVMANNYMIFAFGKNESETKEAKANNQDIYKLNISDPLKYKWSLLASFDTPTTTTAPSNNSASAPIQTDVSAGDSTFLKTFGLKGRWVITIVIVIVALICLSIFAVYKTRRYREKNKVKNTYQQKLSSNDELDKLDKDII</sequence>
<accession>A0A2Z6RQE3</accession>
<evidence type="ECO:0000313" key="3">
    <source>
        <dbReference type="Proteomes" id="UP000247702"/>
    </source>
</evidence>
<name>A0A2Z6RQE3_9GLOM</name>
<reference evidence="2 3" key="1">
    <citation type="submission" date="2017-11" db="EMBL/GenBank/DDBJ databases">
        <title>The genome of Rhizophagus clarus HR1 reveals common genetic basis of auxotrophy among arbuscular mycorrhizal fungi.</title>
        <authorList>
            <person name="Kobayashi Y."/>
        </authorList>
    </citation>
    <scope>NUCLEOTIDE SEQUENCE [LARGE SCALE GENOMIC DNA]</scope>
    <source>
        <strain evidence="2 3">HR1</strain>
    </source>
</reference>
<keyword evidence="1" id="KW-1133">Transmembrane helix</keyword>
<proteinExistence type="predicted"/>
<dbReference type="PANTHER" id="PTHR23244:SF456">
    <property type="entry name" value="MULTIPLE EPIDERMAL GROWTH FACTOR-LIKE DOMAINS PROTEIN 8"/>
    <property type="match status" value="1"/>
</dbReference>
<dbReference type="PANTHER" id="PTHR23244">
    <property type="entry name" value="KELCH REPEAT DOMAIN"/>
    <property type="match status" value="1"/>
</dbReference>
<feature type="transmembrane region" description="Helical" evidence="1">
    <location>
        <begin position="391"/>
        <end position="411"/>
    </location>
</feature>
<dbReference type="InterPro" id="IPR015915">
    <property type="entry name" value="Kelch-typ_b-propeller"/>
</dbReference>
<evidence type="ECO:0008006" key="4">
    <source>
        <dbReference type="Google" id="ProtNLM"/>
    </source>
</evidence>
<keyword evidence="1" id="KW-0812">Transmembrane</keyword>
<dbReference type="InterPro" id="IPR011043">
    <property type="entry name" value="Gal_Oxase/kelch_b-propeller"/>
</dbReference>
<keyword evidence="3" id="KW-1185">Reference proteome</keyword>
<dbReference type="AlphaFoldDB" id="A0A2Z6RQE3"/>
<dbReference type="SUPFAM" id="SSF50965">
    <property type="entry name" value="Galactose oxidase, central domain"/>
    <property type="match status" value="1"/>
</dbReference>
<comment type="caution">
    <text evidence="2">The sequence shown here is derived from an EMBL/GenBank/DDBJ whole genome shotgun (WGS) entry which is preliminary data.</text>
</comment>
<organism evidence="2 3">
    <name type="scientific">Rhizophagus clarus</name>
    <dbReference type="NCBI Taxonomy" id="94130"/>
    <lineage>
        <taxon>Eukaryota</taxon>
        <taxon>Fungi</taxon>
        <taxon>Fungi incertae sedis</taxon>
        <taxon>Mucoromycota</taxon>
        <taxon>Glomeromycotina</taxon>
        <taxon>Glomeromycetes</taxon>
        <taxon>Glomerales</taxon>
        <taxon>Glomeraceae</taxon>
        <taxon>Rhizophagus</taxon>
    </lineage>
</organism>
<evidence type="ECO:0000256" key="1">
    <source>
        <dbReference type="SAM" id="Phobius"/>
    </source>
</evidence>
<gene>
    <name evidence="2" type="ORF">RclHR1_06150004</name>
</gene>
<dbReference type="EMBL" id="BEXD01003999">
    <property type="protein sequence ID" value="GBC05278.1"/>
    <property type="molecule type" value="Genomic_DNA"/>
</dbReference>
<dbReference type="Pfam" id="PF24681">
    <property type="entry name" value="Kelch_KLHDC2_KLHL20_DRC7"/>
    <property type="match status" value="1"/>
</dbReference>
<keyword evidence="1" id="KW-0472">Membrane</keyword>
<dbReference type="Proteomes" id="UP000247702">
    <property type="component" value="Unassembled WGS sequence"/>
</dbReference>
<dbReference type="Gene3D" id="2.120.10.80">
    <property type="entry name" value="Kelch-type beta propeller"/>
    <property type="match status" value="1"/>
</dbReference>
<evidence type="ECO:0000313" key="2">
    <source>
        <dbReference type="EMBL" id="GBC05278.1"/>
    </source>
</evidence>
<protein>
    <recommendedName>
        <fullName evidence="4">Galactose oxidase</fullName>
    </recommendedName>
</protein>